<proteinExistence type="predicted"/>
<dbReference type="EMBL" id="BOMM01000014">
    <property type="protein sequence ID" value="GIE10193.1"/>
    <property type="molecule type" value="Genomic_DNA"/>
</dbReference>
<dbReference type="AlphaFoldDB" id="A0A919IXU3"/>
<keyword evidence="2" id="KW-1185">Reference proteome</keyword>
<name>A0A919IXU3_9ACTN</name>
<organism evidence="1 2">
    <name type="scientific">Paractinoplanes ferrugineus</name>
    <dbReference type="NCBI Taxonomy" id="113564"/>
    <lineage>
        <taxon>Bacteria</taxon>
        <taxon>Bacillati</taxon>
        <taxon>Actinomycetota</taxon>
        <taxon>Actinomycetes</taxon>
        <taxon>Micromonosporales</taxon>
        <taxon>Micromonosporaceae</taxon>
        <taxon>Paractinoplanes</taxon>
    </lineage>
</organism>
<protein>
    <submittedName>
        <fullName evidence="1">Uncharacterized protein</fullName>
    </submittedName>
</protein>
<gene>
    <name evidence="1" type="ORF">Afe05nite_20330</name>
</gene>
<comment type="caution">
    <text evidence="1">The sequence shown here is derived from an EMBL/GenBank/DDBJ whole genome shotgun (WGS) entry which is preliminary data.</text>
</comment>
<accession>A0A919IXU3</accession>
<evidence type="ECO:0000313" key="2">
    <source>
        <dbReference type="Proteomes" id="UP000598174"/>
    </source>
</evidence>
<dbReference type="Proteomes" id="UP000598174">
    <property type="component" value="Unassembled WGS sequence"/>
</dbReference>
<sequence>MSFDPFVAAMSHNNRGAVWLDNMTMHGALRMLRTERNEYPSYYPPHASRDLRASYDSIRIAVDISCLAQLVQSLVLHENIIVDQAWSQSWQYHADYKEKSHLAMRDLRGVTLECALPLNVRTSTMLSATDALDRIVASEGFTNYVTALLESSIDGAYIKMTDEYHKLGFADPTIFDPGETVPPLTPDEIGAWESYHSGRKVDPSTEKVALFVELEKLEQSLMRVREIGWERERSLVSSAFGRAMMNRAPGQWNVAIYPLLKNIHAAIYYQRLADSMDIAYLPHPLRTAFVAYDSMNDGFSLAYVGERFAEDLANIRARKVEALNRLLGQHTVAVRIPLFLATVLERAQGPSNIIDEVLNLRNSPPAIRFRRWSRELQDMARAVEISELSDLLSEVQRSAPKWFKDDGDASGSHLTGIELNLGIVTITRAVSTAGLLPRSHGRHLRLFQSLAEVSNSILDLAPKLAKVFGEPVAKSYREYSTALDRLMTGIG</sequence>
<evidence type="ECO:0000313" key="1">
    <source>
        <dbReference type="EMBL" id="GIE10193.1"/>
    </source>
</evidence>
<reference evidence="1" key="1">
    <citation type="submission" date="2021-01" db="EMBL/GenBank/DDBJ databases">
        <title>Whole genome shotgun sequence of Actinoplanes ferrugineus NBRC 15555.</title>
        <authorList>
            <person name="Komaki H."/>
            <person name="Tamura T."/>
        </authorList>
    </citation>
    <scope>NUCLEOTIDE SEQUENCE</scope>
    <source>
        <strain evidence="1">NBRC 15555</strain>
    </source>
</reference>